<dbReference type="GO" id="GO:0032993">
    <property type="term" value="C:protein-DNA complex"/>
    <property type="evidence" value="ECO:0007669"/>
    <property type="project" value="TreeGrafter"/>
</dbReference>
<dbReference type="Gene3D" id="3.40.50.2300">
    <property type="match status" value="1"/>
</dbReference>
<evidence type="ECO:0000259" key="4">
    <source>
        <dbReference type="PROSITE" id="PS50110"/>
    </source>
</evidence>
<keyword evidence="2" id="KW-0238">DNA-binding</keyword>
<evidence type="ECO:0000313" key="7">
    <source>
        <dbReference type="Proteomes" id="UP000198575"/>
    </source>
</evidence>
<evidence type="ECO:0000259" key="5">
    <source>
        <dbReference type="PROSITE" id="PS50930"/>
    </source>
</evidence>
<evidence type="ECO:0000256" key="1">
    <source>
        <dbReference type="ARBA" id="ARBA00023012"/>
    </source>
</evidence>
<dbReference type="PROSITE" id="PS50110">
    <property type="entry name" value="RESPONSE_REGULATORY"/>
    <property type="match status" value="1"/>
</dbReference>
<dbReference type="Pfam" id="PF00072">
    <property type="entry name" value="Response_reg"/>
    <property type="match status" value="1"/>
</dbReference>
<dbReference type="EMBL" id="FOVF01000025">
    <property type="protein sequence ID" value="SFN48439.1"/>
    <property type="molecule type" value="Genomic_DNA"/>
</dbReference>
<dbReference type="InterPro" id="IPR001789">
    <property type="entry name" value="Sig_transdc_resp-reg_receiver"/>
</dbReference>
<dbReference type="InterPro" id="IPR011006">
    <property type="entry name" value="CheY-like_superfamily"/>
</dbReference>
<dbReference type="PANTHER" id="PTHR48111">
    <property type="entry name" value="REGULATOR OF RPOS"/>
    <property type="match status" value="1"/>
</dbReference>
<dbReference type="GO" id="GO:0005829">
    <property type="term" value="C:cytosol"/>
    <property type="evidence" value="ECO:0007669"/>
    <property type="project" value="TreeGrafter"/>
</dbReference>
<dbReference type="Gene3D" id="2.40.50.1020">
    <property type="entry name" value="LytTr DNA-binding domain"/>
    <property type="match status" value="1"/>
</dbReference>
<gene>
    <name evidence="6" type="ORF">SAMN05216289_1257</name>
</gene>
<dbReference type="PANTHER" id="PTHR48111:SF69">
    <property type="entry name" value="RESPONSE REGULATOR RECEIVER"/>
    <property type="match status" value="1"/>
</dbReference>
<evidence type="ECO:0000256" key="2">
    <source>
        <dbReference type="ARBA" id="ARBA00023125"/>
    </source>
</evidence>
<dbReference type="SMART" id="SM00448">
    <property type="entry name" value="REC"/>
    <property type="match status" value="1"/>
</dbReference>
<dbReference type="Proteomes" id="UP000198575">
    <property type="component" value="Unassembled WGS sequence"/>
</dbReference>
<dbReference type="STRING" id="578942.SAMN05216289_1257"/>
<evidence type="ECO:0000256" key="3">
    <source>
        <dbReference type="PROSITE-ProRule" id="PRU00169"/>
    </source>
</evidence>
<protein>
    <submittedName>
        <fullName evidence="6">Two component transcriptional regulator, LytTR family</fullName>
    </submittedName>
</protein>
<dbReference type="InterPro" id="IPR007492">
    <property type="entry name" value="LytTR_DNA-bd_dom"/>
</dbReference>
<proteinExistence type="predicted"/>
<sequence>MKRPLPTALIADDEPLLRKSLRRLLAEAWPELEVVAEARNGREAVEKFEALQPDVCLLDVQMPGLSGVDAARYIGRRAHLVFVTAFSQYAVEAFERGALDYLVKPVEPARLAETVARLKERLGTAQPAADTDALIEQLAARLSRSAAPAPLRWIRASVGSIVRLIPVDEIDYLRSDEKYTRIAWHGDEGRPGEALIRTPLKELVGQLDPVHFIQVHRAVVVNLRAISHVTRGDNETASIHLRERSEVLPVSRRYLHHFRQM</sequence>
<keyword evidence="1" id="KW-0902">Two-component regulatory system</keyword>
<dbReference type="GO" id="GO:0006355">
    <property type="term" value="P:regulation of DNA-templated transcription"/>
    <property type="evidence" value="ECO:0007669"/>
    <property type="project" value="TreeGrafter"/>
</dbReference>
<dbReference type="InterPro" id="IPR039420">
    <property type="entry name" value="WalR-like"/>
</dbReference>
<name>A0A1I4ZEP3_9GAMM</name>
<evidence type="ECO:0000313" key="6">
    <source>
        <dbReference type="EMBL" id="SFN48439.1"/>
    </source>
</evidence>
<organism evidence="6 7">
    <name type="scientific">Dokdonella immobilis</name>
    <dbReference type="NCBI Taxonomy" id="578942"/>
    <lineage>
        <taxon>Bacteria</taxon>
        <taxon>Pseudomonadati</taxon>
        <taxon>Pseudomonadota</taxon>
        <taxon>Gammaproteobacteria</taxon>
        <taxon>Lysobacterales</taxon>
        <taxon>Rhodanobacteraceae</taxon>
        <taxon>Dokdonella</taxon>
    </lineage>
</organism>
<dbReference type="Pfam" id="PF04397">
    <property type="entry name" value="LytTR"/>
    <property type="match status" value="1"/>
</dbReference>
<dbReference type="AlphaFoldDB" id="A0A1I4ZEP3"/>
<dbReference type="SMART" id="SM00850">
    <property type="entry name" value="LytTR"/>
    <property type="match status" value="1"/>
</dbReference>
<feature type="domain" description="Response regulatory" evidence="4">
    <location>
        <begin position="7"/>
        <end position="119"/>
    </location>
</feature>
<accession>A0A1I4ZEP3</accession>
<dbReference type="PROSITE" id="PS50930">
    <property type="entry name" value="HTH_LYTTR"/>
    <property type="match status" value="1"/>
</dbReference>
<feature type="modified residue" description="4-aspartylphosphate" evidence="3">
    <location>
        <position position="59"/>
    </location>
</feature>
<keyword evidence="7" id="KW-1185">Reference proteome</keyword>
<keyword evidence="3" id="KW-0597">Phosphoprotein</keyword>
<dbReference type="GO" id="GO:0000976">
    <property type="term" value="F:transcription cis-regulatory region binding"/>
    <property type="evidence" value="ECO:0007669"/>
    <property type="project" value="TreeGrafter"/>
</dbReference>
<dbReference type="OrthoDB" id="236568at2"/>
<dbReference type="RefSeq" id="WP_092409339.1">
    <property type="nucleotide sequence ID" value="NZ_FOVF01000025.1"/>
</dbReference>
<dbReference type="GO" id="GO:0000156">
    <property type="term" value="F:phosphorelay response regulator activity"/>
    <property type="evidence" value="ECO:0007669"/>
    <property type="project" value="TreeGrafter"/>
</dbReference>
<reference evidence="6 7" key="1">
    <citation type="submission" date="2016-10" db="EMBL/GenBank/DDBJ databases">
        <authorList>
            <person name="de Groot N.N."/>
        </authorList>
    </citation>
    <scope>NUCLEOTIDE SEQUENCE [LARGE SCALE GENOMIC DNA]</scope>
    <source>
        <strain evidence="6 7">CGMCC 1.7659</strain>
    </source>
</reference>
<dbReference type="SUPFAM" id="SSF52172">
    <property type="entry name" value="CheY-like"/>
    <property type="match status" value="1"/>
</dbReference>
<feature type="domain" description="HTH LytTR-type" evidence="5">
    <location>
        <begin position="154"/>
        <end position="261"/>
    </location>
</feature>